<gene>
    <name evidence="3" type="primary">LOC128198954</name>
</gene>
<feature type="chain" id="PRO_5047476019" evidence="1">
    <location>
        <begin position="20"/>
        <end position="108"/>
    </location>
</feature>
<reference evidence="3" key="1">
    <citation type="submission" date="2025-08" db="UniProtKB">
        <authorList>
            <consortium name="RefSeq"/>
        </authorList>
    </citation>
    <scope>IDENTIFICATION</scope>
</reference>
<keyword evidence="1" id="KW-0732">Signal</keyword>
<proteinExistence type="predicted"/>
<keyword evidence="2" id="KW-1185">Reference proteome</keyword>
<feature type="signal peptide" evidence="1">
    <location>
        <begin position="1"/>
        <end position="19"/>
    </location>
</feature>
<protein>
    <submittedName>
        <fullName evidence="3">Uncharacterized protein LOC128198954</fullName>
    </submittedName>
</protein>
<dbReference type="GeneID" id="128198954"/>
<organism evidence="2 3">
    <name type="scientific">Bicyclus anynana</name>
    <name type="common">Squinting bush brown butterfly</name>
    <dbReference type="NCBI Taxonomy" id="110368"/>
    <lineage>
        <taxon>Eukaryota</taxon>
        <taxon>Metazoa</taxon>
        <taxon>Ecdysozoa</taxon>
        <taxon>Arthropoda</taxon>
        <taxon>Hexapoda</taxon>
        <taxon>Insecta</taxon>
        <taxon>Pterygota</taxon>
        <taxon>Neoptera</taxon>
        <taxon>Endopterygota</taxon>
        <taxon>Lepidoptera</taxon>
        <taxon>Glossata</taxon>
        <taxon>Ditrysia</taxon>
        <taxon>Papilionoidea</taxon>
        <taxon>Nymphalidae</taxon>
        <taxon>Satyrinae</taxon>
        <taxon>Satyrini</taxon>
        <taxon>Mycalesina</taxon>
        <taxon>Bicyclus</taxon>
    </lineage>
</organism>
<dbReference type="Proteomes" id="UP001652582">
    <property type="component" value="Chromosome 18"/>
</dbReference>
<evidence type="ECO:0000313" key="2">
    <source>
        <dbReference type="Proteomes" id="UP001652582"/>
    </source>
</evidence>
<evidence type="ECO:0000256" key="1">
    <source>
        <dbReference type="SAM" id="SignalP"/>
    </source>
</evidence>
<accession>A0ABM3LV13</accession>
<evidence type="ECO:0000313" key="3">
    <source>
        <dbReference type="RefSeq" id="XP_052742914.1"/>
    </source>
</evidence>
<dbReference type="RefSeq" id="XP_052742914.1">
    <property type="nucleotide sequence ID" value="XM_052886954.1"/>
</dbReference>
<sequence>MTSTMKSVLLLVSFCCVFAVAMCYGCGCESPCGYPAYIPYESPCGCGYPVYNPYESPCGCGYPANIPYESPCGCLPLCGCDCVTIPPLPPVLGCGTHLRKIVIPPPCI</sequence>
<name>A0ABM3LV13_BICAN</name>